<comment type="caution">
    <text evidence="4">The sequence shown here is derived from an EMBL/GenBank/DDBJ whole genome shotgun (WGS) entry which is preliminary data.</text>
</comment>
<evidence type="ECO:0000313" key="5">
    <source>
        <dbReference type="Proteomes" id="UP001300502"/>
    </source>
</evidence>
<dbReference type="PANTHER" id="PTHR43329">
    <property type="entry name" value="EPOXIDE HYDROLASE"/>
    <property type="match status" value="1"/>
</dbReference>
<dbReference type="InterPro" id="IPR000073">
    <property type="entry name" value="AB_hydrolase_1"/>
</dbReference>
<keyword evidence="5" id="KW-1185">Reference proteome</keyword>
<reference evidence="4 5" key="1">
    <citation type="submission" date="2022-07" db="EMBL/GenBank/DDBJ databases">
        <title>Genome-wide signatures of adaptation to extreme environments.</title>
        <authorList>
            <person name="Cho C.H."/>
            <person name="Yoon H.S."/>
        </authorList>
    </citation>
    <scope>NUCLEOTIDE SEQUENCE [LARGE SCALE GENOMIC DNA]</scope>
    <source>
        <strain evidence="4 5">108.79 E11</strain>
    </source>
</reference>
<dbReference type="InterPro" id="IPR000639">
    <property type="entry name" value="Epox_hydrolase-like"/>
</dbReference>
<comment type="similarity">
    <text evidence="2">Belongs to the AB hydrolase superfamily. Epoxide hydrolase family.</text>
</comment>
<evidence type="ECO:0000256" key="2">
    <source>
        <dbReference type="ARBA" id="ARBA00038334"/>
    </source>
</evidence>
<protein>
    <recommendedName>
        <fullName evidence="3">AB hydrolase-1 domain-containing protein</fullName>
    </recommendedName>
</protein>
<dbReference type="PRINTS" id="PR00412">
    <property type="entry name" value="EPOXHYDRLASE"/>
</dbReference>
<dbReference type="EMBL" id="JANCYU010000031">
    <property type="protein sequence ID" value="KAK4525512.1"/>
    <property type="molecule type" value="Genomic_DNA"/>
</dbReference>
<dbReference type="AlphaFoldDB" id="A0AAV9IDS4"/>
<keyword evidence="1" id="KW-0378">Hydrolase</keyword>
<feature type="domain" description="AB hydrolase-1" evidence="3">
    <location>
        <begin position="36"/>
        <end position="291"/>
    </location>
</feature>
<dbReference type="Pfam" id="PF00561">
    <property type="entry name" value="Abhydrolase_1"/>
    <property type="match status" value="1"/>
</dbReference>
<proteinExistence type="inferred from homology"/>
<name>A0AAV9IDS4_9RHOD</name>
<organism evidence="4 5">
    <name type="scientific">Galdieria yellowstonensis</name>
    <dbReference type="NCBI Taxonomy" id="3028027"/>
    <lineage>
        <taxon>Eukaryota</taxon>
        <taxon>Rhodophyta</taxon>
        <taxon>Bangiophyceae</taxon>
        <taxon>Galdieriales</taxon>
        <taxon>Galdieriaceae</taxon>
        <taxon>Galdieria</taxon>
    </lineage>
</organism>
<dbReference type="SUPFAM" id="SSF53474">
    <property type="entry name" value="alpha/beta-Hydrolases"/>
    <property type="match status" value="1"/>
</dbReference>
<evidence type="ECO:0000256" key="1">
    <source>
        <dbReference type="ARBA" id="ARBA00022801"/>
    </source>
</evidence>
<gene>
    <name evidence="4" type="ORF">GAYE_SCF13G3420</name>
</gene>
<evidence type="ECO:0000313" key="4">
    <source>
        <dbReference type="EMBL" id="KAK4525512.1"/>
    </source>
</evidence>
<accession>A0AAV9IDS4</accession>
<sequence length="305" mass="35550">MYHPGDPSNEFSHSYIICNGCKLHIVECQGSKEGMPLMVLLHGFPEFWFSWKYVLQHFFRKGYRVVAPDLRGYNESSKPVSVQEYRLETLSADIDCLIQQLGYESCICVGHDWGGAIAWSVAYLFPSRVRRLIIVNAPHPFKFYQAFFVFPPNWKQLVRSWYILFFQLPWLPELLLGYGNCRNLVRAIRRTLCNPTALSHDDIEAYREALMQPRALTSAINYYRALLRTSIFSRRIRRLFSDTLNVATLVVWGTEDSALGKELTYGLDKLVSNVEVRYIPNCSHWVPIERPQLLSEMIETFLHRQ</sequence>
<dbReference type="PRINTS" id="PR00111">
    <property type="entry name" value="ABHYDROLASE"/>
</dbReference>
<evidence type="ECO:0000259" key="3">
    <source>
        <dbReference type="Pfam" id="PF00561"/>
    </source>
</evidence>
<dbReference type="GO" id="GO:0016787">
    <property type="term" value="F:hydrolase activity"/>
    <property type="evidence" value="ECO:0007669"/>
    <property type="project" value="UniProtKB-KW"/>
</dbReference>
<dbReference type="InterPro" id="IPR029058">
    <property type="entry name" value="AB_hydrolase_fold"/>
</dbReference>
<dbReference type="Gene3D" id="3.40.50.1820">
    <property type="entry name" value="alpha/beta hydrolase"/>
    <property type="match status" value="1"/>
</dbReference>
<dbReference type="Proteomes" id="UP001300502">
    <property type="component" value="Unassembled WGS sequence"/>
</dbReference>